<feature type="transmembrane region" description="Helical" evidence="5">
    <location>
        <begin position="6"/>
        <end position="28"/>
    </location>
</feature>
<evidence type="ECO:0000313" key="6">
    <source>
        <dbReference type="EMBL" id="AAA11280.2"/>
    </source>
</evidence>
<gene>
    <name evidence="6" type="primary">faeH</name>
</gene>
<comment type="similarity">
    <text evidence="4">Belongs to the fimbrial K88 protein family.</text>
</comment>
<protein>
    <submittedName>
        <fullName evidence="6">FaeH</fullName>
    </submittedName>
</protein>
<proteinExistence type="inferred from homology"/>
<accession>Q2MHR7</accession>
<evidence type="ECO:0000256" key="4">
    <source>
        <dbReference type="ARBA" id="ARBA00049989"/>
    </source>
</evidence>
<evidence type="ECO:0000256" key="2">
    <source>
        <dbReference type="ARBA" id="ARBA00022729"/>
    </source>
</evidence>
<dbReference type="AlphaFoldDB" id="Q2MHR7"/>
<keyword evidence="5" id="KW-0472">Membrane</keyword>
<keyword evidence="3" id="KW-0281">Fimbrium</keyword>
<evidence type="ECO:0000256" key="5">
    <source>
        <dbReference type="SAM" id="Phobius"/>
    </source>
</evidence>
<dbReference type="GO" id="GO:0007155">
    <property type="term" value="P:cell adhesion"/>
    <property type="evidence" value="ECO:0007669"/>
    <property type="project" value="InterPro"/>
</dbReference>
<dbReference type="EMBL" id="AH000536">
    <property type="protein sequence ID" value="AAA11280.2"/>
    <property type="molecule type" value="Genomic_DNA"/>
</dbReference>
<dbReference type="GO" id="GO:0009289">
    <property type="term" value="C:pilus"/>
    <property type="evidence" value="ECO:0007669"/>
    <property type="project" value="UniProtKB-SubCell"/>
</dbReference>
<dbReference type="InterPro" id="IPR003467">
    <property type="entry name" value="Fimbrial_K88_FaeH"/>
</dbReference>
<keyword evidence="5" id="KW-1133">Transmembrane helix</keyword>
<keyword evidence="5" id="KW-0812">Transmembrane</keyword>
<reference evidence="6" key="1">
    <citation type="journal article" date="1992" name="J. Bacteriol.">
        <title>Identification of minor fimbrial subunits involved in biosynthesis of K88 fimbriae.</title>
        <authorList>
            <person name="Bakker D."/>
            <person name="Willemsen P.T.J."/>
            <person name="Willems R.H."/>
            <person name="Huisman T.T."/>
            <person name="Mooi F.R."/>
            <person name="Oudega B."/>
            <person name="Stegehuis F."/>
            <person name="de Graaf F.K."/>
        </authorList>
    </citation>
    <scope>NUCLEOTIDE SEQUENCE</scope>
    <source>
        <strain evidence="6">K-12</strain>
    </source>
</reference>
<name>Q2MHR7_ECOLX</name>
<organism evidence="6">
    <name type="scientific">Escherichia coli</name>
    <dbReference type="NCBI Taxonomy" id="562"/>
    <lineage>
        <taxon>Bacteria</taxon>
        <taxon>Pseudomonadati</taxon>
        <taxon>Pseudomonadota</taxon>
        <taxon>Gammaproteobacteria</taxon>
        <taxon>Enterobacterales</taxon>
        <taxon>Enterobacteriaceae</taxon>
        <taxon>Escherichia</taxon>
    </lineage>
</organism>
<sequence length="301" mass="32385">MDALFIVRFILMLVTLNLIIAICFYLYCPDKTERIKMKITHHYKSLLSAIISVALFYSAAPHADILDGGEIQFNGFVTDDAPKWTWQISSPDQTWAVDTADARTENGQLVFDLSDKGPLPFLEGYLYEVAERGGPGFTPFITFSSNGRPFAVKEGSDTSVQRFRASVPVRDPETGNVSGQLSFTLNQGMAVSTGKQEEGASTPSGMSLVSGQSVTDVQSGSLPQGLKNRLSALLLMNKGFGNGMSAVDNGQVITQGVLADGRVMNLAAAYASAVSDFELRLPAEGTPARWQAGLNVTVTVQ</sequence>
<evidence type="ECO:0000256" key="3">
    <source>
        <dbReference type="ARBA" id="ARBA00023263"/>
    </source>
</evidence>
<keyword evidence="2" id="KW-0732">Signal</keyword>
<evidence type="ECO:0000256" key="1">
    <source>
        <dbReference type="ARBA" id="ARBA00004561"/>
    </source>
</evidence>
<dbReference type="Pfam" id="PF02432">
    <property type="entry name" value="Fimbrial_K88"/>
    <property type="match status" value="1"/>
</dbReference>
<comment type="subcellular location">
    <subcellularLocation>
        <location evidence="1">Fimbrium</location>
    </subcellularLocation>
</comment>